<sequence>MDPINSQGGMGPQMYALKKAIDSQDQGIMKLLESVPVPQDSNASLAAELTGIGQNLDIKA</sequence>
<accession>E4U3R0</accession>
<name>E4U3R0_SULKY</name>
<proteinExistence type="predicted"/>
<dbReference type="AlphaFoldDB" id="E4U3R0"/>
<dbReference type="KEGG" id="sku:Sulku_2676"/>
<protein>
    <recommendedName>
        <fullName evidence="3">Motility protein</fullName>
    </recommendedName>
</protein>
<geneLocation type="plasmid" evidence="1 2">
    <name>pSULKU02</name>
</geneLocation>
<evidence type="ECO:0008006" key="3">
    <source>
        <dbReference type="Google" id="ProtNLM"/>
    </source>
</evidence>
<dbReference type="EMBL" id="CP002357">
    <property type="protein sequence ID" value="ADR35326.1"/>
    <property type="molecule type" value="Genomic_DNA"/>
</dbReference>
<dbReference type="RefSeq" id="WP_013449938.1">
    <property type="nucleotide sequence ID" value="NC_014755.1"/>
</dbReference>
<dbReference type="Proteomes" id="UP000008721">
    <property type="component" value="Plasmid pSULKU02"/>
</dbReference>
<keyword evidence="2" id="KW-1185">Reference proteome</keyword>
<gene>
    <name evidence="1" type="ordered locus">Sulku_2676</name>
</gene>
<keyword evidence="1" id="KW-0614">Plasmid</keyword>
<dbReference type="HOGENOM" id="CLU_2940136_0_0_7"/>
<evidence type="ECO:0000313" key="1">
    <source>
        <dbReference type="EMBL" id="ADR35326.1"/>
    </source>
</evidence>
<organism evidence="1 2">
    <name type="scientific">Sulfuricurvum kujiense (strain ATCC BAA-921 / DSM 16994 / JCM 11577 / YK-1)</name>
    <dbReference type="NCBI Taxonomy" id="709032"/>
    <lineage>
        <taxon>Bacteria</taxon>
        <taxon>Pseudomonadati</taxon>
        <taxon>Campylobacterota</taxon>
        <taxon>Epsilonproteobacteria</taxon>
        <taxon>Campylobacterales</taxon>
        <taxon>Sulfurimonadaceae</taxon>
        <taxon>Sulfuricurvum</taxon>
    </lineage>
</organism>
<reference evidence="1 2" key="1">
    <citation type="journal article" date="2012" name="Stand. Genomic Sci.">
        <title>Complete genome sequence of the sulfur compounds oxidizing chemolithoautotroph Sulfuricurvum kujiense type strain (YK-1(T)).</title>
        <authorList>
            <person name="Han C."/>
            <person name="Kotsyurbenko O."/>
            <person name="Chertkov O."/>
            <person name="Held B."/>
            <person name="Lapidus A."/>
            <person name="Nolan M."/>
            <person name="Lucas S."/>
            <person name="Hammon N."/>
            <person name="Deshpande S."/>
            <person name="Cheng J.F."/>
            <person name="Tapia R."/>
            <person name="Goodwin L.A."/>
            <person name="Pitluck S."/>
            <person name="Liolios K."/>
            <person name="Pagani I."/>
            <person name="Ivanova N."/>
            <person name="Mavromatis K."/>
            <person name="Mikhailova N."/>
            <person name="Pati A."/>
            <person name="Chen A."/>
            <person name="Palaniappan K."/>
            <person name="Land M."/>
            <person name="Hauser L."/>
            <person name="Chang Y.J."/>
            <person name="Jeffries C.D."/>
            <person name="Brambilla E.M."/>
            <person name="Rohde M."/>
            <person name="Spring S."/>
            <person name="Sikorski J."/>
            <person name="Goker M."/>
            <person name="Woyke T."/>
            <person name="Bristow J."/>
            <person name="Eisen J.A."/>
            <person name="Markowitz V."/>
            <person name="Hugenholtz P."/>
            <person name="Kyrpides N.C."/>
            <person name="Klenk H.P."/>
            <person name="Detter J.C."/>
        </authorList>
    </citation>
    <scope>NUCLEOTIDE SEQUENCE [LARGE SCALE GENOMIC DNA]</scope>
    <source>
        <strain evidence="2">ATCC BAA-921 / DSM 16994 / JCM 11577 / YK-1</strain>
    </source>
</reference>
<evidence type="ECO:0000313" key="2">
    <source>
        <dbReference type="Proteomes" id="UP000008721"/>
    </source>
</evidence>